<dbReference type="SUPFAM" id="SSF49309">
    <property type="entry name" value="Transglutaminase, two C-terminal domains"/>
    <property type="match status" value="1"/>
</dbReference>
<dbReference type="GO" id="GO:0003810">
    <property type="term" value="F:protein-glutamine gamma-glutamyltransferase activity"/>
    <property type="evidence" value="ECO:0007669"/>
    <property type="project" value="InterPro"/>
</dbReference>
<name>A0A4Z2EEG0_9TELE</name>
<sequence length="83" mass="9461">MMYMTVSFTNPFDFPLGNVYMAMEGPGMMSYRTRFYSLIEPQGSISWTEAFRPRLMGNRTLVAVMDCHNLRQVMGVAHVSITA</sequence>
<dbReference type="InterPro" id="IPR036238">
    <property type="entry name" value="Transglutaminase_C_sf"/>
</dbReference>
<keyword evidence="2" id="KW-1185">Reference proteome</keyword>
<proteinExistence type="predicted"/>
<evidence type="ECO:0000313" key="1">
    <source>
        <dbReference type="EMBL" id="TNN27277.1"/>
    </source>
</evidence>
<dbReference type="OrthoDB" id="8879006at2759"/>
<dbReference type="InterPro" id="IPR013783">
    <property type="entry name" value="Ig-like_fold"/>
</dbReference>
<dbReference type="Gene3D" id="2.60.40.10">
    <property type="entry name" value="Immunoglobulins"/>
    <property type="match status" value="1"/>
</dbReference>
<dbReference type="Proteomes" id="UP000314294">
    <property type="component" value="Unassembled WGS sequence"/>
</dbReference>
<dbReference type="AlphaFoldDB" id="A0A4Z2EEG0"/>
<gene>
    <name evidence="1" type="primary">F13a1_0</name>
    <name evidence="1" type="ORF">EYF80_062579</name>
</gene>
<dbReference type="GO" id="GO:0072378">
    <property type="term" value="P:blood coagulation, fibrin clot formation"/>
    <property type="evidence" value="ECO:0007669"/>
    <property type="project" value="TreeGrafter"/>
</dbReference>
<dbReference type="PANTHER" id="PTHR11590:SF42">
    <property type="entry name" value="COAGULATION FACTOR XIII A CHAIN"/>
    <property type="match status" value="1"/>
</dbReference>
<accession>A0A4Z2EEG0</accession>
<protein>
    <submittedName>
        <fullName evidence="1">Coagulation factor XIII A chain</fullName>
    </submittedName>
</protein>
<evidence type="ECO:0000313" key="2">
    <source>
        <dbReference type="Proteomes" id="UP000314294"/>
    </source>
</evidence>
<reference evidence="1 2" key="1">
    <citation type="submission" date="2019-03" db="EMBL/GenBank/DDBJ databases">
        <title>First draft genome of Liparis tanakae, snailfish: a comprehensive survey of snailfish specific genes.</title>
        <authorList>
            <person name="Kim W."/>
            <person name="Song I."/>
            <person name="Jeong J.-H."/>
            <person name="Kim D."/>
            <person name="Kim S."/>
            <person name="Ryu S."/>
            <person name="Song J.Y."/>
            <person name="Lee S.K."/>
        </authorList>
    </citation>
    <scope>NUCLEOTIDE SEQUENCE [LARGE SCALE GENOMIC DNA]</scope>
    <source>
        <tissue evidence="1">Muscle</tissue>
    </source>
</reference>
<dbReference type="PANTHER" id="PTHR11590">
    <property type="entry name" value="PROTEIN-GLUTAMINE GAMMA-GLUTAMYLTRANSFERASE"/>
    <property type="match status" value="1"/>
</dbReference>
<organism evidence="1 2">
    <name type="scientific">Liparis tanakae</name>
    <name type="common">Tanaka's snailfish</name>
    <dbReference type="NCBI Taxonomy" id="230148"/>
    <lineage>
        <taxon>Eukaryota</taxon>
        <taxon>Metazoa</taxon>
        <taxon>Chordata</taxon>
        <taxon>Craniata</taxon>
        <taxon>Vertebrata</taxon>
        <taxon>Euteleostomi</taxon>
        <taxon>Actinopterygii</taxon>
        <taxon>Neopterygii</taxon>
        <taxon>Teleostei</taxon>
        <taxon>Neoteleostei</taxon>
        <taxon>Acanthomorphata</taxon>
        <taxon>Eupercaria</taxon>
        <taxon>Perciformes</taxon>
        <taxon>Cottioidei</taxon>
        <taxon>Cottales</taxon>
        <taxon>Liparidae</taxon>
        <taxon>Liparis</taxon>
    </lineage>
</organism>
<dbReference type="InterPro" id="IPR050779">
    <property type="entry name" value="Transglutaminase"/>
</dbReference>
<comment type="caution">
    <text evidence="1">The sequence shown here is derived from an EMBL/GenBank/DDBJ whole genome shotgun (WGS) entry which is preliminary data.</text>
</comment>
<dbReference type="EMBL" id="SRLO01008569">
    <property type="protein sequence ID" value="TNN27277.1"/>
    <property type="molecule type" value="Genomic_DNA"/>
</dbReference>